<dbReference type="InParanoid" id="H6QVK5"/>
<dbReference type="InterPro" id="IPR022698">
    <property type="entry name" value="OrsD"/>
</dbReference>
<feature type="domain" description="C2H2-type" evidence="8">
    <location>
        <begin position="4"/>
        <end position="37"/>
    </location>
</feature>
<name>H6QVK5_PUCGT</name>
<comment type="catalytic activity">
    <reaction evidence="4">
        <text>Couples ATP hydrolysis with the unwinding of duplex DNA by translocating in the 3'-5' direction.</text>
        <dbReference type="EC" id="5.6.2.4"/>
    </reaction>
</comment>
<dbReference type="InterPro" id="IPR011545">
    <property type="entry name" value="DEAD/DEAH_box_helicase_dom"/>
</dbReference>
<evidence type="ECO:0000256" key="4">
    <source>
        <dbReference type="ARBA" id="ARBA00034617"/>
    </source>
</evidence>
<feature type="non-terminal residue" evidence="11">
    <location>
        <position position="1436"/>
    </location>
</feature>
<dbReference type="EMBL" id="DS989929">
    <property type="protein sequence ID" value="EHS63113.1"/>
    <property type="molecule type" value="Genomic_DNA"/>
</dbReference>
<feature type="domain" description="Helicase C-terminal" evidence="10">
    <location>
        <begin position="1073"/>
        <end position="1233"/>
    </location>
</feature>
<keyword evidence="12" id="KW-1185">Reference proteome</keyword>
<dbReference type="SMART" id="SM00487">
    <property type="entry name" value="DEXDc"/>
    <property type="match status" value="1"/>
</dbReference>
<dbReference type="GO" id="GO:0005524">
    <property type="term" value="F:ATP binding"/>
    <property type="evidence" value="ECO:0007669"/>
    <property type="project" value="UniProtKB-KW"/>
</dbReference>
<feature type="compositionally biased region" description="Low complexity" evidence="7">
    <location>
        <begin position="1251"/>
        <end position="1263"/>
    </location>
</feature>
<comment type="similarity">
    <text evidence="1">Belongs to the helicase family. RecQ subfamily.</text>
</comment>
<dbReference type="GeneID" id="13541031"/>
<dbReference type="GO" id="GO:0043138">
    <property type="term" value="F:3'-5' DNA helicase activity"/>
    <property type="evidence" value="ECO:0007669"/>
    <property type="project" value="UniProtKB-EC"/>
</dbReference>
<dbReference type="Pfam" id="PF00270">
    <property type="entry name" value="DEAD"/>
    <property type="match status" value="1"/>
</dbReference>
<keyword evidence="6" id="KW-0862">Zinc</keyword>
<dbReference type="EC" id="5.6.2.4" evidence="5"/>
<dbReference type="KEGG" id="pgr:PGTG_22772"/>
<dbReference type="VEuPathDB" id="FungiDB:PGTG_22772"/>
<feature type="non-terminal residue" evidence="11">
    <location>
        <position position="1"/>
    </location>
</feature>
<dbReference type="SUPFAM" id="SSF52540">
    <property type="entry name" value="P-loop containing nucleoside triphosphate hydrolases"/>
    <property type="match status" value="1"/>
</dbReference>
<dbReference type="SMART" id="SM00355">
    <property type="entry name" value="ZnF_C2H2"/>
    <property type="match status" value="4"/>
</dbReference>
<dbReference type="STRING" id="418459.H6QVK5"/>
<dbReference type="GO" id="GO:0008270">
    <property type="term" value="F:zinc ion binding"/>
    <property type="evidence" value="ECO:0007669"/>
    <property type="project" value="UniProtKB-KW"/>
</dbReference>
<keyword evidence="6" id="KW-0863">Zinc-finger</keyword>
<feature type="compositionally biased region" description="Polar residues" evidence="7">
    <location>
        <begin position="1280"/>
        <end position="1294"/>
    </location>
</feature>
<dbReference type="Proteomes" id="UP000008783">
    <property type="component" value="Unassembled WGS sequence"/>
</dbReference>
<dbReference type="SMART" id="SM00490">
    <property type="entry name" value="HELICc"/>
    <property type="match status" value="1"/>
</dbReference>
<dbReference type="InterPro" id="IPR001650">
    <property type="entry name" value="Helicase_C-like"/>
</dbReference>
<dbReference type="GO" id="GO:0005694">
    <property type="term" value="C:chromosome"/>
    <property type="evidence" value="ECO:0000318"/>
    <property type="project" value="GO_Central"/>
</dbReference>
<feature type="region of interest" description="Disordered" evidence="7">
    <location>
        <begin position="1246"/>
        <end position="1308"/>
    </location>
</feature>
<evidence type="ECO:0000259" key="10">
    <source>
        <dbReference type="PROSITE" id="PS51194"/>
    </source>
</evidence>
<dbReference type="PROSITE" id="PS51194">
    <property type="entry name" value="HELICASE_CTER"/>
    <property type="match status" value="1"/>
</dbReference>
<evidence type="ECO:0000256" key="2">
    <source>
        <dbReference type="ARBA" id="ARBA00022741"/>
    </source>
</evidence>
<reference evidence="12" key="1">
    <citation type="journal article" date="2011" name="Proc. Natl. Acad. Sci. U.S.A.">
        <title>Obligate biotrophy features unraveled by the genomic analysis of rust fungi.</title>
        <authorList>
            <person name="Duplessis S."/>
            <person name="Cuomo C.A."/>
            <person name="Lin Y.-C."/>
            <person name="Aerts A."/>
            <person name="Tisserant E."/>
            <person name="Veneault-Fourrey C."/>
            <person name="Joly D.L."/>
            <person name="Hacquard S."/>
            <person name="Amselem J."/>
            <person name="Cantarel B.L."/>
            <person name="Chiu R."/>
            <person name="Coutinho P.M."/>
            <person name="Feau N."/>
            <person name="Field M."/>
            <person name="Frey P."/>
            <person name="Gelhaye E."/>
            <person name="Goldberg J."/>
            <person name="Grabherr M.G."/>
            <person name="Kodira C.D."/>
            <person name="Kohler A."/>
            <person name="Kuees U."/>
            <person name="Lindquist E.A."/>
            <person name="Lucas S.M."/>
            <person name="Mago R."/>
            <person name="Mauceli E."/>
            <person name="Morin E."/>
            <person name="Murat C."/>
            <person name="Pangilinan J.L."/>
            <person name="Park R."/>
            <person name="Pearson M."/>
            <person name="Quesneville H."/>
            <person name="Rouhier N."/>
            <person name="Sakthikumar S."/>
            <person name="Salamov A.A."/>
            <person name="Schmutz J."/>
            <person name="Selles B."/>
            <person name="Shapiro H."/>
            <person name="Tanguay P."/>
            <person name="Tuskan G.A."/>
            <person name="Henrissat B."/>
            <person name="Van de Peer Y."/>
            <person name="Rouze P."/>
            <person name="Ellis J.G."/>
            <person name="Dodds P.N."/>
            <person name="Schein J.E."/>
            <person name="Zhong S."/>
            <person name="Hamelin R.C."/>
            <person name="Grigoriev I.V."/>
            <person name="Szabo L.J."/>
            <person name="Martin F."/>
        </authorList>
    </citation>
    <scope>NUCLEOTIDE SEQUENCE [LARGE SCALE GENOMIC DNA]</scope>
    <source>
        <strain evidence="12">CRL 75-36-700-3 / race SCCL</strain>
    </source>
</reference>
<dbReference type="Pfam" id="PF12013">
    <property type="entry name" value="OrsD"/>
    <property type="match status" value="1"/>
</dbReference>
<dbReference type="eggNOG" id="KOG0351">
    <property type="taxonomic scope" value="Eukaryota"/>
</dbReference>
<evidence type="ECO:0000256" key="1">
    <source>
        <dbReference type="ARBA" id="ARBA00005446"/>
    </source>
</evidence>
<evidence type="ECO:0000259" key="9">
    <source>
        <dbReference type="PROSITE" id="PS51192"/>
    </source>
</evidence>
<evidence type="ECO:0000259" key="8">
    <source>
        <dbReference type="PROSITE" id="PS50157"/>
    </source>
</evidence>
<dbReference type="Pfam" id="PF00271">
    <property type="entry name" value="Helicase_C"/>
    <property type="match status" value="1"/>
</dbReference>
<dbReference type="PANTHER" id="PTHR13710:SF145">
    <property type="entry name" value="ATP-DEPENDENT DNA HELICASE"/>
    <property type="match status" value="1"/>
</dbReference>
<dbReference type="GO" id="GO:0005634">
    <property type="term" value="C:nucleus"/>
    <property type="evidence" value="ECO:0000318"/>
    <property type="project" value="GO_Central"/>
</dbReference>
<organism evidence="11 12">
    <name type="scientific">Puccinia graminis f. sp. tritici (strain CRL 75-36-700-3 / race SCCL)</name>
    <name type="common">Black stem rust fungus</name>
    <dbReference type="NCBI Taxonomy" id="418459"/>
    <lineage>
        <taxon>Eukaryota</taxon>
        <taxon>Fungi</taxon>
        <taxon>Dikarya</taxon>
        <taxon>Basidiomycota</taxon>
        <taxon>Pucciniomycotina</taxon>
        <taxon>Pucciniomycetes</taxon>
        <taxon>Pucciniales</taxon>
        <taxon>Pucciniaceae</taxon>
        <taxon>Puccinia</taxon>
    </lineage>
</organism>
<dbReference type="InterPro" id="IPR013087">
    <property type="entry name" value="Znf_C2H2_type"/>
</dbReference>
<keyword evidence="3" id="KW-0067">ATP-binding</keyword>
<keyword evidence="2" id="KW-0547">Nucleotide-binding</keyword>
<protein>
    <recommendedName>
        <fullName evidence="5">DNA 3'-5' helicase</fullName>
        <ecNumber evidence="5">5.6.2.4</ecNumber>
    </recommendedName>
</protein>
<dbReference type="InterPro" id="IPR014001">
    <property type="entry name" value="Helicase_ATP-bd"/>
</dbReference>
<dbReference type="Gene3D" id="3.40.50.300">
    <property type="entry name" value="P-loop containing nucleotide triphosphate hydrolases"/>
    <property type="match status" value="2"/>
</dbReference>
<evidence type="ECO:0000256" key="6">
    <source>
        <dbReference type="PROSITE-ProRule" id="PRU00042"/>
    </source>
</evidence>
<dbReference type="PANTHER" id="PTHR13710">
    <property type="entry name" value="DNA HELICASE RECQ FAMILY MEMBER"/>
    <property type="match status" value="1"/>
</dbReference>
<dbReference type="GO" id="GO:0003676">
    <property type="term" value="F:nucleic acid binding"/>
    <property type="evidence" value="ECO:0007669"/>
    <property type="project" value="InterPro"/>
</dbReference>
<evidence type="ECO:0000256" key="5">
    <source>
        <dbReference type="ARBA" id="ARBA00034808"/>
    </source>
</evidence>
<keyword evidence="6" id="KW-0479">Metal-binding</keyword>
<gene>
    <name evidence="11" type="ORF">PGTG_22772</name>
</gene>
<dbReference type="PROSITE" id="PS50157">
    <property type="entry name" value="ZINC_FINGER_C2H2_2"/>
    <property type="match status" value="1"/>
</dbReference>
<dbReference type="RefSeq" id="XP_003890895.1">
    <property type="nucleotide sequence ID" value="XM_003890846.1"/>
</dbReference>
<evidence type="ECO:0000256" key="7">
    <source>
        <dbReference type="SAM" id="MobiDB-lite"/>
    </source>
</evidence>
<dbReference type="OrthoDB" id="2507344at2759"/>
<proteinExistence type="inferred from homology"/>
<dbReference type="InterPro" id="IPR027417">
    <property type="entry name" value="P-loop_NTPase"/>
</dbReference>
<dbReference type="PROSITE" id="PS00028">
    <property type="entry name" value="ZINC_FINGER_C2H2_1"/>
    <property type="match status" value="1"/>
</dbReference>
<sequence>MQIYTCAQCPATFDSISQRKNHVRDEHQLVVHSRDANSNPITIHRVNNIFSCSSIGCPYSTAKASLMQAHFSKCRFKVTRPRPPVVQPPQSSVVRCRVNKPSVNHIQVLPDWKDFQISYHKLAKLLLCSRCHVCIRVEELSSHLQNQHHLKSSHDPPSILQDPPQDIYNQSNPITPFGGVKMYMGLVCQVCFYACVQHETMRKHFVSEHWRPEFHNGAWKQSTLQGWVQTLLQHQHRRFFHVLPSTVALSPPPPDQPAVPNRAALLDRLPPPITLESFIHDGRQNIRDTAPWLKQTGILSFVQRACAAGMDHSQLATVIPEAPLPRFGYIHTAVFHWLEVNSPALYDISQHLRVRVMSTKIPSEIGNKPMTPLANISTIRNYATICAQYLVFCLQVTQNAFPNLPRCLINPLATTLLTELHDLKEASQPVPSQLITEILMALIIQVNPYGDLDTSFHLLQFVALRMIKPDGSFHSHSLVTRLLSPLQYCLRLAFINLYLRFSTQSASPSDNNDDNNNNNLLVILDKGLDNNLDSMWNYITEGLLNSPFWALRSWMHLMASVTMTEGLPETTHWVDSECSVLNINNLSVSLNDVKRAIQSTFEHIGTLLGQLSQHVTLPPFERVAYQDSPHVTDIGFNYLKASEAYHKLYDDRYLVNALLRNRDPWGFYRDDERWNYSAVQKWLDLSDELTQSLYFCFHCGCGQPARGTEEMSIKIINTPEGIRNVFWRGQSFMIRTTYHKGQSMSGHGKNRVTFLPGLLSQHLHHYLAFIRPAQICLLQAVNKLDHVEQLLTHLWVNTSTGLMNTQALSSALHKTFVRHGLAPLGVAAWRHLSVAIDWDYSDPAPPSITPVIQVSASLLAKQALQRFTHNPSANWKSPFQERWMTAILEAKEDLLVVARTGGGKSLGYLLPPLVESNRVTVVIQPLKALGLETMDILAQHHIQAVYIDQVSGISISHQTQVVVVSVEAASQIGFFTAIRAINPHRFIIDEAHQYLDDRTYRNYMAGVARLRSITGQFVLMTGSLAPSKQQELLQGVFNLVQVKSFRELTVRPELLWDIKNRQLGCAADMFGLVLQEWKEGCQGEDKSRAMVFIQSHKGVTELAGMLEEEKIPVAYYHAGLDSDVAAAQASKWGSTGRCVMVATCAFGTGINYPHVRRVMVLGIPNMDNINQVFQQAGRAGRDGRHAKVILVSQHHSVWTPDQLTANLLNPGACPVHTISSVLDETPSSCLSPGMLAKCSKCATIGGRPSESTATQGTSLSTTTGVHGQDMDIDLPRLGSLATSSSRPQPPQQGLTLARQRPAPGGLITPRTIPQVPNTNQVHATALLTNEHRLAVGIADLLKRFANCCAEHFTKSCVVPRMSAILRRKWIRNVCYQCGLSAGALDLFVFHEPPAGGNCRSGMSDTAHEFCWFVYHRRRELLARYFDDPQALTPRAF</sequence>
<dbReference type="PROSITE" id="PS51192">
    <property type="entry name" value="HELICASE_ATP_BIND_1"/>
    <property type="match status" value="1"/>
</dbReference>
<dbReference type="HOGENOM" id="CLU_003526_0_0_1"/>
<evidence type="ECO:0000313" key="11">
    <source>
        <dbReference type="EMBL" id="EHS63113.1"/>
    </source>
</evidence>
<feature type="domain" description="Helicase ATP-binding" evidence="9">
    <location>
        <begin position="885"/>
        <end position="1042"/>
    </location>
</feature>
<accession>H6QVK5</accession>
<evidence type="ECO:0000313" key="12">
    <source>
        <dbReference type="Proteomes" id="UP000008783"/>
    </source>
</evidence>
<evidence type="ECO:0000256" key="3">
    <source>
        <dbReference type="ARBA" id="ARBA00022840"/>
    </source>
</evidence>